<reference evidence="1" key="1">
    <citation type="submission" date="2023-04" db="EMBL/GenBank/DDBJ databases">
        <title>Phytophthora fragariaefolia NBRC 109709.</title>
        <authorList>
            <person name="Ichikawa N."/>
            <person name="Sato H."/>
            <person name="Tonouchi N."/>
        </authorList>
    </citation>
    <scope>NUCLEOTIDE SEQUENCE</scope>
    <source>
        <strain evidence="1">NBRC 109709</strain>
    </source>
</reference>
<evidence type="ECO:0000313" key="1">
    <source>
        <dbReference type="EMBL" id="GMF46487.1"/>
    </source>
</evidence>
<evidence type="ECO:0000313" key="2">
    <source>
        <dbReference type="Proteomes" id="UP001165121"/>
    </source>
</evidence>
<proteinExistence type="predicted"/>
<protein>
    <submittedName>
        <fullName evidence="1">Unnamed protein product</fullName>
    </submittedName>
</protein>
<dbReference type="Proteomes" id="UP001165121">
    <property type="component" value="Unassembled WGS sequence"/>
</dbReference>
<dbReference type="AlphaFoldDB" id="A0A9W6XVA9"/>
<keyword evidence="2" id="KW-1185">Reference proteome</keyword>
<dbReference type="EMBL" id="BSXT01001973">
    <property type="protein sequence ID" value="GMF46487.1"/>
    <property type="molecule type" value="Genomic_DNA"/>
</dbReference>
<comment type="caution">
    <text evidence="1">The sequence shown here is derived from an EMBL/GenBank/DDBJ whole genome shotgun (WGS) entry which is preliminary data.</text>
</comment>
<gene>
    <name evidence="1" type="ORF">Pfra01_001712100</name>
</gene>
<name>A0A9W6XVA9_9STRA</name>
<sequence>MYCVGMSEVDYLREMNQSSLDSNQTKQMVTNNIQQVQQKWVVHQQERFDLLLQKPLRLHLHHSSTQQTVPETQTVKYPASIRQLDYVEQLFQTYAGVWLIRVGYADLT</sequence>
<organism evidence="1 2">
    <name type="scientific">Phytophthora fragariaefolia</name>
    <dbReference type="NCBI Taxonomy" id="1490495"/>
    <lineage>
        <taxon>Eukaryota</taxon>
        <taxon>Sar</taxon>
        <taxon>Stramenopiles</taxon>
        <taxon>Oomycota</taxon>
        <taxon>Peronosporomycetes</taxon>
        <taxon>Peronosporales</taxon>
        <taxon>Peronosporaceae</taxon>
        <taxon>Phytophthora</taxon>
    </lineage>
</organism>
<accession>A0A9W6XVA9</accession>